<feature type="transmembrane region" description="Helical" evidence="8">
    <location>
        <begin position="280"/>
        <end position="299"/>
    </location>
</feature>
<feature type="transmembrane region" description="Helical" evidence="8">
    <location>
        <begin position="73"/>
        <end position="99"/>
    </location>
</feature>
<dbReference type="GO" id="GO:0008137">
    <property type="term" value="F:NADH dehydrogenase (ubiquinone) activity"/>
    <property type="evidence" value="ECO:0007669"/>
    <property type="project" value="InterPro"/>
</dbReference>
<dbReference type="InterPro" id="IPR001750">
    <property type="entry name" value="ND/Mrp_TM"/>
</dbReference>
<sequence>MWQQHLAILPILIPLFTALLQLLPWGDRPQPKRRALGLASSILTLVFAALLLFNVNQQGMMVYALGDWPAPFGIVLVLDKLSALMILLTAVLALPVLVYGCYAEDNLGSHFHALFQFQVMGIIGAFATGDLFNLFVFFEVLLISSYGLMMHGGGKFRVRSTLHYVLLNLLGSALFLISVGTLYATTGTLNMADMAEKVAQLSGDEAALAKAGGFMLLAVFGIKAAILPLHFWLPQAYSTTTGVVAALFAIMTKVGVYSIIRVYTLIFGPEANELTWLAADWLWILGILTLIFGIIGMLGARDFRLLVAYLVIVSVGTLLATYSFSSVAGISTALFYLIHSTVITGALFLLADVMAFERGKTASRIVTGKRMANHNTYAIMFLVASIAIIGLPPLSGFAGKLMILEAAPVSTSGFWLWGTMLVATLVMLIMMSRTGSKMIWHTLQGKPNDQSAPMGKRVAIGVLLSLSLFLTIFANPVRDYTDAVAEQLLDTETYPNNIIPSRNGEGQYE</sequence>
<feature type="transmembrane region" description="Helical" evidence="8">
    <location>
        <begin position="454"/>
        <end position="474"/>
    </location>
</feature>
<feature type="transmembrane region" description="Helical" evidence="8">
    <location>
        <begin position="377"/>
        <end position="394"/>
    </location>
</feature>
<keyword evidence="4 7" id="KW-0812">Transmembrane</keyword>
<dbReference type="Pfam" id="PF00361">
    <property type="entry name" value="Proton_antipo_M"/>
    <property type="match status" value="1"/>
</dbReference>
<protein>
    <submittedName>
        <fullName evidence="10">Monovalent cation/H+ antiporter subunit D</fullName>
    </submittedName>
</protein>
<feature type="transmembrane region" description="Helical" evidence="8">
    <location>
        <begin position="6"/>
        <end position="23"/>
    </location>
</feature>
<evidence type="ECO:0000256" key="8">
    <source>
        <dbReference type="SAM" id="Phobius"/>
    </source>
</evidence>
<feature type="transmembrane region" description="Helical" evidence="8">
    <location>
        <begin position="211"/>
        <end position="233"/>
    </location>
</feature>
<evidence type="ECO:0000313" key="11">
    <source>
        <dbReference type="Proteomes" id="UP000287330"/>
    </source>
</evidence>
<dbReference type="PANTHER" id="PTHR42703">
    <property type="entry name" value="NADH DEHYDROGENASE"/>
    <property type="match status" value="1"/>
</dbReference>
<feature type="transmembrane region" description="Helical" evidence="8">
    <location>
        <begin position="164"/>
        <end position="184"/>
    </location>
</feature>
<dbReference type="RefSeq" id="WP_110574971.1">
    <property type="nucleotide sequence ID" value="NZ_PIPV01000007.1"/>
</dbReference>
<keyword evidence="3" id="KW-1003">Cell membrane</keyword>
<comment type="similarity">
    <text evidence="2">Belongs to the CPA3 antiporters (TC 2.A.63) subunit D family.</text>
</comment>
<organism evidence="10 11">
    <name type="scientific">Idiomarina fontislapidosi</name>
    <dbReference type="NCBI Taxonomy" id="263723"/>
    <lineage>
        <taxon>Bacteria</taxon>
        <taxon>Pseudomonadati</taxon>
        <taxon>Pseudomonadota</taxon>
        <taxon>Gammaproteobacteria</taxon>
        <taxon>Alteromonadales</taxon>
        <taxon>Idiomarinaceae</taxon>
        <taxon>Idiomarina</taxon>
    </lineage>
</organism>
<keyword evidence="5 8" id="KW-1133">Transmembrane helix</keyword>
<evidence type="ECO:0000256" key="4">
    <source>
        <dbReference type="ARBA" id="ARBA00022692"/>
    </source>
</evidence>
<dbReference type="GO" id="GO:0042773">
    <property type="term" value="P:ATP synthesis coupled electron transport"/>
    <property type="evidence" value="ECO:0007669"/>
    <property type="project" value="InterPro"/>
</dbReference>
<dbReference type="GO" id="GO:0005886">
    <property type="term" value="C:plasma membrane"/>
    <property type="evidence" value="ECO:0007669"/>
    <property type="project" value="UniProtKB-SubCell"/>
</dbReference>
<dbReference type="OrthoDB" id="9768329at2"/>
<feature type="transmembrane region" description="Helical" evidence="8">
    <location>
        <begin position="333"/>
        <end position="356"/>
    </location>
</feature>
<dbReference type="NCBIfam" id="NF009309">
    <property type="entry name" value="PRK12666.1"/>
    <property type="match status" value="1"/>
</dbReference>
<feature type="domain" description="NADH:quinone oxidoreductase/Mrp antiporter transmembrane" evidence="9">
    <location>
        <begin position="129"/>
        <end position="424"/>
    </location>
</feature>
<evidence type="ECO:0000313" key="10">
    <source>
        <dbReference type="EMBL" id="RUO52562.1"/>
    </source>
</evidence>
<name>A0A432XV16_9GAMM</name>
<dbReference type="PANTHER" id="PTHR42703:SF1">
    <property type="entry name" value="NA(+)_H(+) ANTIPORTER SUBUNIT D1"/>
    <property type="match status" value="1"/>
</dbReference>
<gene>
    <name evidence="10" type="ORF">CWE25_09545</name>
</gene>
<dbReference type="EMBL" id="PIPV01000007">
    <property type="protein sequence ID" value="RUO52562.1"/>
    <property type="molecule type" value="Genomic_DNA"/>
</dbReference>
<evidence type="ECO:0000256" key="3">
    <source>
        <dbReference type="ARBA" id="ARBA00022475"/>
    </source>
</evidence>
<evidence type="ECO:0000256" key="7">
    <source>
        <dbReference type="RuleBase" id="RU000320"/>
    </source>
</evidence>
<dbReference type="InterPro" id="IPR003918">
    <property type="entry name" value="NADH_UbQ_OxRdtase"/>
</dbReference>
<feature type="transmembrane region" description="Helical" evidence="8">
    <location>
        <begin position="35"/>
        <end position="53"/>
    </location>
</feature>
<evidence type="ECO:0000259" key="9">
    <source>
        <dbReference type="Pfam" id="PF00361"/>
    </source>
</evidence>
<dbReference type="PRINTS" id="PR01437">
    <property type="entry name" value="NUOXDRDTASE4"/>
</dbReference>
<dbReference type="Proteomes" id="UP000287330">
    <property type="component" value="Unassembled WGS sequence"/>
</dbReference>
<comment type="subcellular location">
    <subcellularLocation>
        <location evidence="1">Cell membrane</location>
        <topology evidence="1">Multi-pass membrane protein</topology>
    </subcellularLocation>
    <subcellularLocation>
        <location evidence="7">Membrane</location>
        <topology evidence="7">Multi-pass membrane protein</topology>
    </subcellularLocation>
</comment>
<dbReference type="AlphaFoldDB" id="A0A432XV16"/>
<evidence type="ECO:0000256" key="5">
    <source>
        <dbReference type="ARBA" id="ARBA00022989"/>
    </source>
</evidence>
<reference evidence="11" key="1">
    <citation type="journal article" date="2018" name="Front. Microbiol.">
        <title>Genome-Based Analysis Reveals the Taxonomy and Diversity of the Family Idiomarinaceae.</title>
        <authorList>
            <person name="Liu Y."/>
            <person name="Lai Q."/>
            <person name="Shao Z."/>
        </authorList>
    </citation>
    <scope>NUCLEOTIDE SEQUENCE [LARGE SCALE GENOMIC DNA]</scope>
    <source>
        <strain evidence="11">F23</strain>
    </source>
</reference>
<keyword evidence="6 8" id="KW-0472">Membrane</keyword>
<accession>A0A432XV16</accession>
<dbReference type="InterPro" id="IPR050586">
    <property type="entry name" value="CPA3_Na-H_Antiporter_D"/>
</dbReference>
<feature type="transmembrane region" description="Helical" evidence="8">
    <location>
        <begin position="306"/>
        <end position="327"/>
    </location>
</feature>
<keyword evidence="11" id="KW-1185">Reference proteome</keyword>
<evidence type="ECO:0000256" key="1">
    <source>
        <dbReference type="ARBA" id="ARBA00004651"/>
    </source>
</evidence>
<comment type="caution">
    <text evidence="10">The sequence shown here is derived from an EMBL/GenBank/DDBJ whole genome shotgun (WGS) entry which is preliminary data.</text>
</comment>
<evidence type="ECO:0000256" key="6">
    <source>
        <dbReference type="ARBA" id="ARBA00023136"/>
    </source>
</evidence>
<feature type="transmembrane region" description="Helical" evidence="8">
    <location>
        <begin position="240"/>
        <end position="260"/>
    </location>
</feature>
<feature type="transmembrane region" description="Helical" evidence="8">
    <location>
        <begin position="414"/>
        <end position="433"/>
    </location>
</feature>
<evidence type="ECO:0000256" key="2">
    <source>
        <dbReference type="ARBA" id="ARBA00005346"/>
    </source>
</evidence>
<proteinExistence type="inferred from homology"/>